<keyword evidence="5 8" id="KW-1133">Transmembrane helix</keyword>
<feature type="transmembrane region" description="Helical" evidence="8">
    <location>
        <begin position="63"/>
        <end position="83"/>
    </location>
</feature>
<dbReference type="GO" id="GO:0030001">
    <property type="term" value="P:metal ion transport"/>
    <property type="evidence" value="ECO:0007669"/>
    <property type="project" value="UniProtKB-ARBA"/>
</dbReference>
<dbReference type="Pfam" id="PF02386">
    <property type="entry name" value="TrkH"/>
    <property type="match status" value="1"/>
</dbReference>
<evidence type="ECO:0000256" key="8">
    <source>
        <dbReference type="SAM" id="Phobius"/>
    </source>
</evidence>
<keyword evidence="2" id="KW-0813">Transport</keyword>
<dbReference type="PANTHER" id="PTHR32024:SF1">
    <property type="entry name" value="KTR SYSTEM POTASSIUM UPTAKE PROTEIN B"/>
    <property type="match status" value="1"/>
</dbReference>
<evidence type="ECO:0000256" key="5">
    <source>
        <dbReference type="ARBA" id="ARBA00022989"/>
    </source>
</evidence>
<feature type="transmembrane region" description="Helical" evidence="8">
    <location>
        <begin position="95"/>
        <end position="115"/>
    </location>
</feature>
<evidence type="ECO:0000256" key="6">
    <source>
        <dbReference type="ARBA" id="ARBA00023065"/>
    </source>
</evidence>
<gene>
    <name evidence="9" type="primary">ntpJ_6</name>
    <name evidence="9" type="ORF">SDC9_129384</name>
</gene>
<evidence type="ECO:0000313" key="9">
    <source>
        <dbReference type="EMBL" id="MPM82323.1"/>
    </source>
</evidence>
<comment type="subcellular location">
    <subcellularLocation>
        <location evidence="1">Cell membrane</location>
        <topology evidence="1">Multi-pass membrane protein</topology>
    </subcellularLocation>
</comment>
<evidence type="ECO:0000256" key="2">
    <source>
        <dbReference type="ARBA" id="ARBA00022448"/>
    </source>
</evidence>
<keyword evidence="3" id="KW-1003">Cell membrane</keyword>
<feature type="transmembrane region" description="Helical" evidence="8">
    <location>
        <begin position="122"/>
        <end position="145"/>
    </location>
</feature>
<proteinExistence type="predicted"/>
<keyword evidence="4 8" id="KW-0812">Transmembrane</keyword>
<feature type="transmembrane region" description="Helical" evidence="8">
    <location>
        <begin position="20"/>
        <end position="42"/>
    </location>
</feature>
<evidence type="ECO:0000256" key="7">
    <source>
        <dbReference type="ARBA" id="ARBA00023136"/>
    </source>
</evidence>
<dbReference type="AlphaFoldDB" id="A0A645CZN2"/>
<accession>A0A645CZN2</accession>
<comment type="caution">
    <text evidence="9">The sequence shown here is derived from an EMBL/GenBank/DDBJ whole genome shotgun (WGS) entry which is preliminary data.</text>
</comment>
<keyword evidence="6" id="KW-0406">Ion transport</keyword>
<evidence type="ECO:0000256" key="1">
    <source>
        <dbReference type="ARBA" id="ARBA00004651"/>
    </source>
</evidence>
<dbReference type="GO" id="GO:0008324">
    <property type="term" value="F:monoatomic cation transmembrane transporter activity"/>
    <property type="evidence" value="ECO:0007669"/>
    <property type="project" value="InterPro"/>
</dbReference>
<name>A0A645CZN2_9ZZZZ</name>
<protein>
    <submittedName>
        <fullName evidence="9">Potassium/sodium uptake protein NtpJ</fullName>
    </submittedName>
</protein>
<evidence type="ECO:0000256" key="4">
    <source>
        <dbReference type="ARBA" id="ARBA00022692"/>
    </source>
</evidence>
<dbReference type="InterPro" id="IPR003445">
    <property type="entry name" value="Cat_transpt"/>
</dbReference>
<evidence type="ECO:0000256" key="3">
    <source>
        <dbReference type="ARBA" id="ARBA00022475"/>
    </source>
</evidence>
<dbReference type="GO" id="GO:0005886">
    <property type="term" value="C:plasma membrane"/>
    <property type="evidence" value="ECO:0007669"/>
    <property type="project" value="UniProtKB-SubCell"/>
</dbReference>
<reference evidence="9" key="1">
    <citation type="submission" date="2019-08" db="EMBL/GenBank/DDBJ databases">
        <authorList>
            <person name="Kucharzyk K."/>
            <person name="Murdoch R.W."/>
            <person name="Higgins S."/>
            <person name="Loffler F."/>
        </authorList>
    </citation>
    <scope>NUCLEOTIDE SEQUENCE</scope>
</reference>
<sequence>MHDSSKLLSVMLMFIGGSPAGTAGGIKTSTIAVLFLITKALIKNRSDVEAYGKRLGNSILRKALAIFLIGLTALIVAVIIISINEQNTLVGQSGFLNQLFEAVSAIGTVGLSTGITGNASDLTLIVLCILMFMGRVGLLTIAFAFGSKSEESYLKYPEEDILVG</sequence>
<dbReference type="EMBL" id="VSSQ01031436">
    <property type="protein sequence ID" value="MPM82323.1"/>
    <property type="molecule type" value="Genomic_DNA"/>
</dbReference>
<organism evidence="9">
    <name type="scientific">bioreactor metagenome</name>
    <dbReference type="NCBI Taxonomy" id="1076179"/>
    <lineage>
        <taxon>unclassified sequences</taxon>
        <taxon>metagenomes</taxon>
        <taxon>ecological metagenomes</taxon>
    </lineage>
</organism>
<dbReference type="PANTHER" id="PTHR32024">
    <property type="entry name" value="TRK SYSTEM POTASSIUM UPTAKE PROTEIN TRKG-RELATED"/>
    <property type="match status" value="1"/>
</dbReference>
<keyword evidence="7 8" id="KW-0472">Membrane</keyword>